<dbReference type="GeneID" id="8383283"/>
<sequence length="378" mass="40915">MTRSGAFCPRCGDAIESDPTERPGQPGAHDPDSVLCDACYFEEFDLVDAPERIEVRVCSRCGAVHRGNRWLDVGAEDYTDVAIEETSESLGVHLDATDVSWQVAPEQVDRNTIRMHATFSGVVRGTAVTEEVVVPVKVSRQVCTRCGRIAGGSYASTVQVRARDRTPTDDEIERAKAIAHEIVADMEATGARDAFVTEVGEDDDGVNIKVSTTNIGKQIASRIVGEFGGSFSDSETLITEDEDGNEVYRVTYAVRLPPYRPGEVIDPEDSDGPVIVRSVQGNLKGTRLKTGDAYEASFEAGNAPDARRLGDQSDGVETTLVAIEDDHAVQVLDPETYETKSIPRPDYLDADAETVPVLKSRAGLHVLPSGEADEINDE</sequence>
<name>C7NVA9_HALUD</name>
<organism evidence="3 4">
    <name type="scientific">Halorhabdus utahensis (strain DSM 12940 / JCM 11049 / AX-2)</name>
    <dbReference type="NCBI Taxonomy" id="519442"/>
    <lineage>
        <taxon>Archaea</taxon>
        <taxon>Methanobacteriati</taxon>
        <taxon>Methanobacteriota</taxon>
        <taxon>Stenosarchaea group</taxon>
        <taxon>Halobacteria</taxon>
        <taxon>Halobacteriales</taxon>
        <taxon>Haloarculaceae</taxon>
        <taxon>Halorhabdus</taxon>
    </lineage>
</organism>
<dbReference type="KEGG" id="hut:Huta_1010"/>
<evidence type="ECO:0000313" key="3">
    <source>
        <dbReference type="EMBL" id="ACV11193.1"/>
    </source>
</evidence>
<dbReference type="RefSeq" id="WP_015788770.1">
    <property type="nucleotide sequence ID" value="NC_013158.1"/>
</dbReference>
<feature type="region of interest" description="Disordered" evidence="1">
    <location>
        <begin position="1"/>
        <end position="29"/>
    </location>
</feature>
<dbReference type="GO" id="GO:0043023">
    <property type="term" value="F:ribosomal large subunit binding"/>
    <property type="evidence" value="ECO:0007669"/>
    <property type="project" value="InterPro"/>
</dbReference>
<evidence type="ECO:0000313" key="4">
    <source>
        <dbReference type="Proteomes" id="UP000002071"/>
    </source>
</evidence>
<dbReference type="eggNOG" id="arCOG04149">
    <property type="taxonomic scope" value="Archaea"/>
</dbReference>
<reference evidence="3 4" key="1">
    <citation type="journal article" date="2009" name="Stand. Genomic Sci.">
        <title>Complete genome sequence of Halorhabdus utahensis type strain (AX-2).</title>
        <authorList>
            <person name="Anderson I."/>
            <person name="Tindall B.J."/>
            <person name="Pomrenke H."/>
            <person name="Goker M."/>
            <person name="Lapidus A."/>
            <person name="Nolan M."/>
            <person name="Copeland A."/>
            <person name="Glavina Del Rio T."/>
            <person name="Chen F."/>
            <person name="Tice H."/>
            <person name="Cheng J.F."/>
            <person name="Lucas S."/>
            <person name="Chertkov O."/>
            <person name="Bruce D."/>
            <person name="Brettin T."/>
            <person name="Detter J.C."/>
            <person name="Han C."/>
            <person name="Goodwin L."/>
            <person name="Land M."/>
            <person name="Hauser L."/>
            <person name="Chang Y.J."/>
            <person name="Jeffries C.D."/>
            <person name="Pitluck S."/>
            <person name="Pati A."/>
            <person name="Mavromatis K."/>
            <person name="Ivanova N."/>
            <person name="Ovchinnikova G."/>
            <person name="Chen A."/>
            <person name="Palaniappan K."/>
            <person name="Chain P."/>
            <person name="Rohde M."/>
            <person name="Bristow J."/>
            <person name="Eisen J.A."/>
            <person name="Markowitz V."/>
            <person name="Hugenholtz P."/>
            <person name="Kyrpides N.C."/>
            <person name="Klenk H.P."/>
        </authorList>
    </citation>
    <scope>NUCLEOTIDE SEQUENCE [LARGE SCALE GENOMIC DNA]</scope>
    <source>
        <strain evidence="4">DSM 12940 / JCM 11049 / AX-2</strain>
    </source>
</reference>
<proteinExistence type="predicted"/>
<gene>
    <name evidence="3" type="ordered locus">Huta_1010</name>
</gene>
<dbReference type="AlphaFoldDB" id="C7NVA9"/>
<dbReference type="STRING" id="519442.Huta_1010"/>
<dbReference type="InterPro" id="IPR007064">
    <property type="entry name" value="Nmd3_N"/>
</dbReference>
<evidence type="ECO:0000259" key="2">
    <source>
        <dbReference type="Pfam" id="PF04981"/>
    </source>
</evidence>
<dbReference type="Pfam" id="PF04981">
    <property type="entry name" value="NMD3"/>
    <property type="match status" value="1"/>
</dbReference>
<dbReference type="EMBL" id="CP001687">
    <property type="protein sequence ID" value="ACV11193.1"/>
    <property type="molecule type" value="Genomic_DNA"/>
</dbReference>
<keyword evidence="4" id="KW-1185">Reference proteome</keyword>
<dbReference type="InterPro" id="IPR039768">
    <property type="entry name" value="Nmd3"/>
</dbReference>
<dbReference type="OrthoDB" id="15051at2157"/>
<evidence type="ECO:0000256" key="1">
    <source>
        <dbReference type="SAM" id="MobiDB-lite"/>
    </source>
</evidence>
<dbReference type="PANTHER" id="PTHR12746">
    <property type="entry name" value="NONSENSE-MEDIATED MRNA DECAY PROTEIN 3"/>
    <property type="match status" value="1"/>
</dbReference>
<dbReference type="GO" id="GO:0005737">
    <property type="term" value="C:cytoplasm"/>
    <property type="evidence" value="ECO:0007669"/>
    <property type="project" value="TreeGrafter"/>
</dbReference>
<dbReference type="Proteomes" id="UP000002071">
    <property type="component" value="Chromosome"/>
</dbReference>
<dbReference type="HOGENOM" id="CLU_065087_0_0_2"/>
<accession>C7NVA9</accession>
<dbReference type="PANTHER" id="PTHR12746:SF2">
    <property type="entry name" value="60S RIBOSOMAL EXPORT PROTEIN NMD3"/>
    <property type="match status" value="1"/>
</dbReference>
<protein>
    <submittedName>
        <fullName evidence="3">NMD3 family protein</fullName>
    </submittedName>
</protein>
<feature type="domain" description="Nmd3 N-terminal" evidence="2">
    <location>
        <begin position="8"/>
        <end position="256"/>
    </location>
</feature>